<sequence>MNIGTLSYGGPDKFRISEPGGIAAERNRMLRKFIFLTVISAAVLSFDEAVAGTGGEEFADVWDTLKEWIQGTLGRVVCGSMILVGIVAGVARQSISAFAVGIGGGIGLYNTPTVIESVLSATLSDGGMQLLPAAVQSTVM</sequence>
<evidence type="ECO:0000313" key="2">
    <source>
        <dbReference type="EMBL" id="SFP53766.1"/>
    </source>
</evidence>
<dbReference type="EMBL" id="FOXF01000034">
    <property type="protein sequence ID" value="SFP53766.1"/>
    <property type="molecule type" value="Genomic_DNA"/>
</dbReference>
<proteinExistence type="predicted"/>
<organism evidence="2 3">
    <name type="scientific">Ruminobacter amylophilus</name>
    <dbReference type="NCBI Taxonomy" id="867"/>
    <lineage>
        <taxon>Bacteria</taxon>
        <taxon>Pseudomonadati</taxon>
        <taxon>Pseudomonadota</taxon>
        <taxon>Gammaproteobacteria</taxon>
        <taxon>Aeromonadales</taxon>
        <taxon>Succinivibrionaceae</taxon>
        <taxon>Ruminobacter</taxon>
    </lineage>
</organism>
<dbReference type="NCBIfam" id="NF041281">
    <property type="entry name" value="TraA_gammapb"/>
    <property type="match status" value="1"/>
</dbReference>
<name>A0A662ZLN4_9GAMM</name>
<evidence type="ECO:0000313" key="3">
    <source>
        <dbReference type="Proteomes" id="UP000243745"/>
    </source>
</evidence>
<accession>A0A662ZLN4</accession>
<feature type="transmembrane region" description="Helical" evidence="1">
    <location>
        <begin position="72"/>
        <end position="91"/>
    </location>
</feature>
<evidence type="ECO:0000256" key="1">
    <source>
        <dbReference type="SAM" id="Phobius"/>
    </source>
</evidence>
<dbReference type="AlphaFoldDB" id="A0A662ZLN4"/>
<keyword evidence="1" id="KW-1133">Transmembrane helix</keyword>
<dbReference type="Proteomes" id="UP000243745">
    <property type="component" value="Unassembled WGS sequence"/>
</dbReference>
<protein>
    <submittedName>
        <fullName evidence="2">Conjugal transfer pilus assembly protein TraA</fullName>
    </submittedName>
</protein>
<gene>
    <name evidence="2" type="ORF">SAMN02910344_01658</name>
</gene>
<keyword evidence="1" id="KW-0812">Transmembrane</keyword>
<dbReference type="InterPro" id="IPR059173">
    <property type="entry name" value="TraA_dom"/>
</dbReference>
<keyword evidence="1" id="KW-0472">Membrane</keyword>
<keyword evidence="3" id="KW-1185">Reference proteome</keyword>
<feature type="transmembrane region" description="Helical" evidence="1">
    <location>
        <begin position="33"/>
        <end position="52"/>
    </location>
</feature>
<reference evidence="2 3" key="1">
    <citation type="submission" date="2016-10" db="EMBL/GenBank/DDBJ databases">
        <authorList>
            <person name="Varghese N."/>
            <person name="Submissions S."/>
        </authorList>
    </citation>
    <scope>NUCLEOTIDE SEQUENCE [LARGE SCALE GENOMIC DNA]</scope>
    <source>
        <strain evidence="2 3">DSM 1361</strain>
    </source>
</reference>